<dbReference type="RefSeq" id="WP_271632818.1">
    <property type="nucleotide sequence ID" value="NZ_CP094970.1"/>
</dbReference>
<dbReference type="EMBL" id="CP094970">
    <property type="protein sequence ID" value="UYM04159.1"/>
    <property type="molecule type" value="Genomic_DNA"/>
</dbReference>
<name>A0AA46TFZ6_9ACTN</name>
<keyword evidence="2" id="KW-1185">Reference proteome</keyword>
<proteinExistence type="predicted"/>
<evidence type="ECO:0000313" key="1">
    <source>
        <dbReference type="EMBL" id="UYM04159.1"/>
    </source>
</evidence>
<dbReference type="Proteomes" id="UP001164390">
    <property type="component" value="Chromosome"/>
</dbReference>
<organism evidence="1 2">
    <name type="scientific">Solicola gregarius</name>
    <dbReference type="NCBI Taxonomy" id="2908642"/>
    <lineage>
        <taxon>Bacteria</taxon>
        <taxon>Bacillati</taxon>
        <taxon>Actinomycetota</taxon>
        <taxon>Actinomycetes</taxon>
        <taxon>Propionibacteriales</taxon>
        <taxon>Nocardioidaceae</taxon>
        <taxon>Solicola</taxon>
    </lineage>
</organism>
<gene>
    <name evidence="1" type="ORF">L0C25_16635</name>
</gene>
<sequence length="55" mass="7081">MPFSGDWVRTHDERSAMLFLADRRLEAERRDARRRRRQRRFAELRFRVRLRFLRY</sequence>
<reference evidence="1" key="1">
    <citation type="submission" date="2022-01" db="EMBL/GenBank/DDBJ databases">
        <title>Nocardioidaceae gen. sp. A5X3R13.</title>
        <authorList>
            <person name="Lopez Marin M.A."/>
            <person name="Uhlik O."/>
        </authorList>
    </citation>
    <scope>NUCLEOTIDE SEQUENCE</scope>
    <source>
        <strain evidence="1">A5X3R13</strain>
    </source>
</reference>
<evidence type="ECO:0000313" key="2">
    <source>
        <dbReference type="Proteomes" id="UP001164390"/>
    </source>
</evidence>
<protein>
    <submittedName>
        <fullName evidence="1">Uncharacterized protein</fullName>
    </submittedName>
</protein>
<accession>A0AA46TFZ6</accession>
<dbReference type="KEGG" id="sgrg:L0C25_16635"/>
<dbReference type="AlphaFoldDB" id="A0AA46TFZ6"/>